<accession>A0AA88GH49</accession>
<dbReference type="SUPFAM" id="SSF54236">
    <property type="entry name" value="Ubiquitin-like"/>
    <property type="match status" value="1"/>
</dbReference>
<dbReference type="InterPro" id="IPR029071">
    <property type="entry name" value="Ubiquitin-like_domsf"/>
</dbReference>
<comment type="caution">
    <text evidence="2">The sequence shown here is derived from an EMBL/GenBank/DDBJ whole genome shotgun (WGS) entry which is preliminary data.</text>
</comment>
<keyword evidence="3" id="KW-1185">Reference proteome</keyword>
<gene>
    <name evidence="2" type="ORF">C9374_011676</name>
</gene>
<dbReference type="PROSITE" id="PS50053">
    <property type="entry name" value="UBIQUITIN_2"/>
    <property type="match status" value="1"/>
</dbReference>
<reference evidence="2 3" key="1">
    <citation type="journal article" date="2018" name="BMC Genomics">
        <title>The genome of Naegleria lovaniensis, the basis for a comparative approach to unravel pathogenicity factors of the human pathogenic amoeba N. fowleri.</title>
        <authorList>
            <person name="Liechti N."/>
            <person name="Schurch N."/>
            <person name="Bruggmann R."/>
            <person name="Wittwer M."/>
        </authorList>
    </citation>
    <scope>NUCLEOTIDE SEQUENCE [LARGE SCALE GENOMIC DNA]</scope>
    <source>
        <strain evidence="2 3">ATCC 30569</strain>
    </source>
</reference>
<proteinExistence type="predicted"/>
<dbReference type="GeneID" id="68104130"/>
<dbReference type="Pfam" id="PF00240">
    <property type="entry name" value="ubiquitin"/>
    <property type="match status" value="1"/>
</dbReference>
<evidence type="ECO:0000313" key="2">
    <source>
        <dbReference type="EMBL" id="KAG2374011.1"/>
    </source>
</evidence>
<dbReference type="Gene3D" id="2.60.60.30">
    <property type="entry name" value="sav2460 like domains"/>
    <property type="match status" value="1"/>
</dbReference>
<evidence type="ECO:0000313" key="3">
    <source>
        <dbReference type="Proteomes" id="UP000816034"/>
    </source>
</evidence>
<dbReference type="InterPro" id="IPR000626">
    <property type="entry name" value="Ubiquitin-like_dom"/>
</dbReference>
<sequence length="333" mass="36844">MRCRGCGKNKLSKEFFSIPLSNSEQICTLCLACAAESKHLPNEDREFARHSLQDNVLLETPSSNMASSTSTSFDHSSSSSITHVIISTLEGEKYQVPIHSLASTTVQVLKLEIQKITNIHHTKQCLMFNSEELNKDRLLGSYPNLISGSTVFLMVLLYHIADSSDIKEIEFNLVWGFSGSADYLDGTCIFFSSDRKYVDCLDFRSTTCLNGSFRHSGDVMTSSSGNHVIKAKLSEVPSNVQYVFFVLSSYNSPTIEHFLSPGFKFFDVNHPETMLSEYNIQKAAKSQAVLVSVLYRTGTGWNIAGLGILSAGNAKNYQPIKETVSQVLSKGNL</sequence>
<feature type="domain" description="Ubiquitin-like" evidence="1">
    <location>
        <begin position="82"/>
        <end position="142"/>
    </location>
</feature>
<dbReference type="CDD" id="cd17039">
    <property type="entry name" value="Ubl_ubiquitin_like"/>
    <property type="match status" value="1"/>
</dbReference>
<dbReference type="PANTHER" id="PTHR32097">
    <property type="entry name" value="CAMP-BINDING PROTEIN 1-RELATED"/>
    <property type="match status" value="1"/>
</dbReference>
<name>A0AA88GH49_NAELO</name>
<dbReference type="InterPro" id="IPR051324">
    <property type="entry name" value="Stress/Tellurium_Resist"/>
</dbReference>
<dbReference type="AlphaFoldDB" id="A0AA88GH49"/>
<protein>
    <recommendedName>
        <fullName evidence="1">Ubiquitin-like domain-containing protein</fullName>
    </recommendedName>
</protein>
<dbReference type="InterPro" id="IPR003325">
    <property type="entry name" value="TerD"/>
</dbReference>
<dbReference type="PANTHER" id="PTHR32097:SF17">
    <property type="entry name" value="CAMP-BINDING PROTEIN 1-RELATED"/>
    <property type="match status" value="1"/>
</dbReference>
<dbReference type="SMART" id="SM00213">
    <property type="entry name" value="UBQ"/>
    <property type="match status" value="1"/>
</dbReference>
<dbReference type="Gene3D" id="3.10.20.90">
    <property type="entry name" value="Phosphatidylinositol 3-kinase Catalytic Subunit, Chain A, domain 1"/>
    <property type="match status" value="1"/>
</dbReference>
<dbReference type="EMBL" id="PYSW02000049">
    <property type="protein sequence ID" value="KAG2374011.1"/>
    <property type="molecule type" value="Genomic_DNA"/>
</dbReference>
<dbReference type="RefSeq" id="XP_044543185.1">
    <property type="nucleotide sequence ID" value="XM_044687357.1"/>
</dbReference>
<dbReference type="Proteomes" id="UP000816034">
    <property type="component" value="Unassembled WGS sequence"/>
</dbReference>
<evidence type="ECO:0000259" key="1">
    <source>
        <dbReference type="PROSITE" id="PS50053"/>
    </source>
</evidence>
<organism evidence="2 3">
    <name type="scientific">Naegleria lovaniensis</name>
    <name type="common">Amoeba</name>
    <dbReference type="NCBI Taxonomy" id="51637"/>
    <lineage>
        <taxon>Eukaryota</taxon>
        <taxon>Discoba</taxon>
        <taxon>Heterolobosea</taxon>
        <taxon>Tetramitia</taxon>
        <taxon>Eutetramitia</taxon>
        <taxon>Vahlkampfiidae</taxon>
        <taxon>Naegleria</taxon>
    </lineage>
</organism>
<dbReference type="Pfam" id="PF02342">
    <property type="entry name" value="TerD"/>
    <property type="match status" value="1"/>
</dbReference>